<evidence type="ECO:0000256" key="3">
    <source>
        <dbReference type="SAM" id="MobiDB-lite"/>
    </source>
</evidence>
<keyword evidence="7" id="KW-0347">Helicase</keyword>
<dbReference type="PROSITE" id="PS51192">
    <property type="entry name" value="HELICASE_ATP_BIND_1"/>
    <property type="match status" value="1"/>
</dbReference>
<evidence type="ECO:0000256" key="2">
    <source>
        <dbReference type="PROSITE-ProRule" id="PRU00325"/>
    </source>
</evidence>
<dbReference type="InterPro" id="IPR038718">
    <property type="entry name" value="SNF2-like_sf"/>
</dbReference>
<dbReference type="RefSeq" id="WP_110839502.1">
    <property type="nucleotide sequence ID" value="NZ_QJVJ01000003.1"/>
</dbReference>
<dbReference type="Proteomes" id="UP000247476">
    <property type="component" value="Unassembled WGS sequence"/>
</dbReference>
<organism evidence="7 8">
    <name type="scientific">Paenibacillus flagellatus</name>
    <dbReference type="NCBI Taxonomy" id="2211139"/>
    <lineage>
        <taxon>Bacteria</taxon>
        <taxon>Bacillati</taxon>
        <taxon>Bacillota</taxon>
        <taxon>Bacilli</taxon>
        <taxon>Bacillales</taxon>
        <taxon>Paenibacillaceae</taxon>
        <taxon>Paenibacillus</taxon>
    </lineage>
</organism>
<dbReference type="FunFam" id="3.40.50.300:FF:000533">
    <property type="entry name" value="Helicase, Snf2 family"/>
    <property type="match status" value="1"/>
</dbReference>
<dbReference type="GO" id="GO:0016787">
    <property type="term" value="F:hydrolase activity"/>
    <property type="evidence" value="ECO:0007669"/>
    <property type="project" value="UniProtKB-KW"/>
</dbReference>
<dbReference type="Gene3D" id="3.40.50.300">
    <property type="entry name" value="P-loop containing nucleotide triphosphate hydrolases"/>
    <property type="match status" value="1"/>
</dbReference>
<feature type="compositionally biased region" description="Basic and acidic residues" evidence="3">
    <location>
        <begin position="128"/>
        <end position="139"/>
    </location>
</feature>
<protein>
    <submittedName>
        <fullName evidence="7">Helicase SNF</fullName>
    </submittedName>
</protein>
<dbReference type="InterPro" id="IPR049730">
    <property type="entry name" value="SNF2/RAD54-like_C"/>
</dbReference>
<evidence type="ECO:0000256" key="1">
    <source>
        <dbReference type="ARBA" id="ARBA00022801"/>
    </source>
</evidence>
<keyword evidence="8" id="KW-1185">Reference proteome</keyword>
<dbReference type="SMART" id="SM00487">
    <property type="entry name" value="DEXDc"/>
    <property type="match status" value="1"/>
</dbReference>
<dbReference type="InterPro" id="IPR001650">
    <property type="entry name" value="Helicase_C-like"/>
</dbReference>
<dbReference type="GO" id="GO:0004386">
    <property type="term" value="F:helicase activity"/>
    <property type="evidence" value="ECO:0007669"/>
    <property type="project" value="UniProtKB-KW"/>
</dbReference>
<dbReference type="SUPFAM" id="SSF52540">
    <property type="entry name" value="P-loop containing nucleoside triphosphate hydrolases"/>
    <property type="match status" value="2"/>
</dbReference>
<keyword evidence="7" id="KW-0547">Nucleotide-binding</keyword>
<name>A0A2V5K8A2_9BACL</name>
<evidence type="ECO:0000259" key="4">
    <source>
        <dbReference type="PROSITE" id="PS50966"/>
    </source>
</evidence>
<dbReference type="PROSITE" id="PS50966">
    <property type="entry name" value="ZF_SWIM"/>
    <property type="match status" value="1"/>
</dbReference>
<feature type="domain" description="Helicase ATP-binding" evidence="5">
    <location>
        <begin position="671"/>
        <end position="834"/>
    </location>
</feature>
<dbReference type="Gene3D" id="3.40.50.10810">
    <property type="entry name" value="Tandem AAA-ATPase domain"/>
    <property type="match status" value="1"/>
</dbReference>
<dbReference type="SMART" id="SM00490">
    <property type="entry name" value="HELICc"/>
    <property type="match status" value="1"/>
</dbReference>
<dbReference type="AlphaFoldDB" id="A0A2V5K8A2"/>
<keyword evidence="2" id="KW-0479">Metal-binding</keyword>
<feature type="domain" description="Helicase C-terminal" evidence="6">
    <location>
        <begin position="944"/>
        <end position="1098"/>
    </location>
</feature>
<accession>A0A2V5K8A2</accession>
<dbReference type="InterPro" id="IPR014001">
    <property type="entry name" value="Helicase_ATP-bd"/>
</dbReference>
<proteinExistence type="predicted"/>
<dbReference type="InterPro" id="IPR007527">
    <property type="entry name" value="Znf_SWIM"/>
</dbReference>
<reference evidence="7 8" key="1">
    <citation type="submission" date="2018-05" db="EMBL/GenBank/DDBJ databases">
        <title>Paenibacillus flagellatus sp. nov., isolated from selenium mineral soil.</title>
        <authorList>
            <person name="Dai X."/>
        </authorList>
    </citation>
    <scope>NUCLEOTIDE SEQUENCE [LARGE SCALE GENOMIC DNA]</scope>
    <source>
        <strain evidence="7 8">DXL2</strain>
    </source>
</reference>
<keyword evidence="1" id="KW-0378">Hydrolase</keyword>
<dbReference type="Pfam" id="PF08455">
    <property type="entry name" value="SNF2_assoc"/>
    <property type="match status" value="1"/>
</dbReference>
<dbReference type="PANTHER" id="PTHR10799">
    <property type="entry name" value="SNF2/RAD54 HELICASE FAMILY"/>
    <property type="match status" value="1"/>
</dbReference>
<evidence type="ECO:0000313" key="8">
    <source>
        <dbReference type="Proteomes" id="UP000247476"/>
    </source>
</evidence>
<dbReference type="OrthoDB" id="9760715at2"/>
<evidence type="ECO:0000259" key="5">
    <source>
        <dbReference type="PROSITE" id="PS51192"/>
    </source>
</evidence>
<dbReference type="Pfam" id="PF00176">
    <property type="entry name" value="SNF2-rel_dom"/>
    <property type="match status" value="1"/>
</dbReference>
<dbReference type="CDD" id="cd18793">
    <property type="entry name" value="SF2_C_SNF"/>
    <property type="match status" value="1"/>
</dbReference>
<dbReference type="GO" id="GO:0008270">
    <property type="term" value="F:zinc ion binding"/>
    <property type="evidence" value="ECO:0007669"/>
    <property type="project" value="UniProtKB-KW"/>
</dbReference>
<keyword evidence="2" id="KW-0863">Zinc-finger</keyword>
<dbReference type="InterPro" id="IPR027417">
    <property type="entry name" value="P-loop_NTPase"/>
</dbReference>
<feature type="region of interest" description="Disordered" evidence="3">
    <location>
        <begin position="111"/>
        <end position="139"/>
    </location>
</feature>
<feature type="domain" description="SWIM-type" evidence="4">
    <location>
        <begin position="50"/>
        <end position="89"/>
    </location>
</feature>
<dbReference type="GO" id="GO:0005524">
    <property type="term" value="F:ATP binding"/>
    <property type="evidence" value="ECO:0007669"/>
    <property type="project" value="InterPro"/>
</dbReference>
<dbReference type="EMBL" id="QJVJ01000003">
    <property type="protein sequence ID" value="PYI55701.1"/>
    <property type="molecule type" value="Genomic_DNA"/>
</dbReference>
<gene>
    <name evidence="7" type="ORF">DLM86_08215</name>
</gene>
<sequence length="1112" mass="125201">MSFRLTPRLIKLLYSPVSYANGDHLYRNGRVDIERFDPEAPSCRGTVDGYKAQVRFDRNGDLYAACDCPAYDASASRCGHTAALLLYMLDETNGSGHGTPSRARSFVSMLQTESGPTEEQARLPPRFDGSRTKPDSERAADDRLAGELLGLFANGAARPGGHRRHFETRTPLAVEFLCKVIPYGYRNDMFGVEMKIGPQRLYIVPNIRHFLDAVDRGGSFAFSKHFVYDPSLHYLTPDHEAVVRELIRIYRNERMYRHTWSLHVHSDKLAGDRTLPVPPAGWEALLETLVSTEAAHLEHGGRTYDAIRLADGPLPIRFEFDRDGDDAYRFAADGLDDMTVMDAYGIAIAEGVLHKLTDDACSRLREMQRLLNAPDGRPIRLTPSQMELLMEKAVPGLSKLGGVRIAQAVSDRIVQTPLKAKLFLDRVKDRLLAGLEFHYGGTVVNPLEERPNRDGGDRILMRDGERERTILELIEQSAFVRTEGGYFLDGEEAEYEFLYRVLPQLEKLVTVYASSAVKIRLHAWNAAPKVRVDVDERTDWLEVRFDLDAIPVSELRGVLQALEEKRRYYRLPNGSLMPLESEEFQDICRFAGGSDFLRRGHWAGSTFRLPFADGIVRLMDADGAGTSVKLSKSLRSLLDNVRNPDSLDFPVPDSLAPVLRDYQKYGYQWMKTLAHYRFGGILADDMGLGKTVQSIAFLVSALPDIRGAGQPALIVCPASLVYNWRNELNRFAPELRAVIADGGKALRGRTLADVSRADVVITSYPLLRRDIESYAGLSFHTLILDEAQMFKNYATQTAQAVKSLRARHRFALTGTPVENTLEELWSIFEAVFPELFPGRRAFNDMPREAVAKRARPFLLRRLKTDVLKELPEKIESLQASELLPEQKKLYAAYLVKLRKETLKHLNEESFHKNRIKILAGLTRLRQLCCHPSLFVEGYAGSSAKFELLMEIVEEGRIAGRRMLVFSQFTEMLGLIGRELGVRNVPYFYLDGATPSAERVELAARFNEGERDVFLVSLKAGGTGLNLAGADTVILYDLWWNPAVEQQAADRAHRIGQKNVVQVIRLVAQGTVEEKMVELQQKKKNLIDEVVKPGEEALFSLTAEDVRELLSIR</sequence>
<dbReference type="PROSITE" id="PS51194">
    <property type="entry name" value="HELICASE_CTER"/>
    <property type="match status" value="1"/>
</dbReference>
<dbReference type="Pfam" id="PF00271">
    <property type="entry name" value="Helicase_C"/>
    <property type="match status" value="1"/>
</dbReference>
<keyword evidence="2" id="KW-0862">Zinc</keyword>
<keyword evidence="7" id="KW-0067">ATP-binding</keyword>
<dbReference type="InterPro" id="IPR013663">
    <property type="entry name" value="Helicase_SWF/SNF/SWI_bac"/>
</dbReference>
<comment type="caution">
    <text evidence="7">The sequence shown here is derived from an EMBL/GenBank/DDBJ whole genome shotgun (WGS) entry which is preliminary data.</text>
</comment>
<evidence type="ECO:0000259" key="6">
    <source>
        <dbReference type="PROSITE" id="PS51194"/>
    </source>
</evidence>
<dbReference type="InterPro" id="IPR000330">
    <property type="entry name" value="SNF2_N"/>
</dbReference>
<evidence type="ECO:0000313" key="7">
    <source>
        <dbReference type="EMBL" id="PYI55701.1"/>
    </source>
</evidence>